<protein>
    <recommendedName>
        <fullName evidence="2">DUF4190 domain-containing protein</fullName>
    </recommendedName>
</protein>
<feature type="domain" description="DUF4190" evidence="2">
    <location>
        <begin position="28"/>
        <end position="89"/>
    </location>
</feature>
<dbReference type="EMBL" id="BOOO01000004">
    <property type="protein sequence ID" value="GII27772.1"/>
    <property type="molecule type" value="Genomic_DNA"/>
</dbReference>
<dbReference type="AlphaFoldDB" id="A0A8J3X4K3"/>
<sequence>MPVWIPPHERQYPFVPVRHYPQDGVNSMALSSIILALSGLLATGLASLPAIVCGHIARRKIKKTGERGSGLAMAGLIVGYLGLMGWALFLATFSLLMYNM</sequence>
<accession>A0A8J3X4K3</accession>
<dbReference type="InterPro" id="IPR025241">
    <property type="entry name" value="DUF4190"/>
</dbReference>
<comment type="caution">
    <text evidence="3">The sequence shown here is derived from an EMBL/GenBank/DDBJ whole genome shotgun (WGS) entry which is preliminary data.</text>
</comment>
<name>A0A8J3X4K3_9ACTN</name>
<reference evidence="3 4" key="1">
    <citation type="submission" date="2021-01" db="EMBL/GenBank/DDBJ databases">
        <title>Whole genome shotgun sequence of Planotetraspora mira NBRC 15435.</title>
        <authorList>
            <person name="Komaki H."/>
            <person name="Tamura T."/>
        </authorList>
    </citation>
    <scope>NUCLEOTIDE SEQUENCE [LARGE SCALE GENOMIC DNA]</scope>
    <source>
        <strain evidence="3 4">NBRC 15435</strain>
    </source>
</reference>
<keyword evidence="1" id="KW-1133">Transmembrane helix</keyword>
<evidence type="ECO:0000256" key="1">
    <source>
        <dbReference type="SAM" id="Phobius"/>
    </source>
</evidence>
<keyword evidence="1" id="KW-0812">Transmembrane</keyword>
<evidence type="ECO:0000313" key="3">
    <source>
        <dbReference type="EMBL" id="GII27772.1"/>
    </source>
</evidence>
<evidence type="ECO:0000259" key="2">
    <source>
        <dbReference type="Pfam" id="PF13828"/>
    </source>
</evidence>
<dbReference type="Pfam" id="PF13828">
    <property type="entry name" value="DUF4190"/>
    <property type="match status" value="1"/>
</dbReference>
<keyword evidence="1" id="KW-0472">Membrane</keyword>
<gene>
    <name evidence="3" type="ORF">Pmi06nite_12140</name>
</gene>
<dbReference type="Proteomes" id="UP000650628">
    <property type="component" value="Unassembled WGS sequence"/>
</dbReference>
<keyword evidence="4" id="KW-1185">Reference proteome</keyword>
<proteinExistence type="predicted"/>
<organism evidence="3 4">
    <name type="scientific">Planotetraspora mira</name>
    <dbReference type="NCBI Taxonomy" id="58121"/>
    <lineage>
        <taxon>Bacteria</taxon>
        <taxon>Bacillati</taxon>
        <taxon>Actinomycetota</taxon>
        <taxon>Actinomycetes</taxon>
        <taxon>Streptosporangiales</taxon>
        <taxon>Streptosporangiaceae</taxon>
        <taxon>Planotetraspora</taxon>
    </lineage>
</organism>
<evidence type="ECO:0000313" key="4">
    <source>
        <dbReference type="Proteomes" id="UP000650628"/>
    </source>
</evidence>
<feature type="transmembrane region" description="Helical" evidence="1">
    <location>
        <begin position="28"/>
        <end position="52"/>
    </location>
</feature>
<feature type="transmembrane region" description="Helical" evidence="1">
    <location>
        <begin position="73"/>
        <end position="98"/>
    </location>
</feature>